<dbReference type="InterPro" id="IPR012767">
    <property type="entry name" value="Trehalose_TreY"/>
</dbReference>
<dbReference type="InterPro" id="IPR017853">
    <property type="entry name" value="GH"/>
</dbReference>
<dbReference type="GO" id="GO:0030980">
    <property type="term" value="P:alpha-glucan catabolic process"/>
    <property type="evidence" value="ECO:0007669"/>
    <property type="project" value="TreeGrafter"/>
</dbReference>
<dbReference type="CDD" id="cd11336">
    <property type="entry name" value="AmyAc_MTSase"/>
    <property type="match status" value="1"/>
</dbReference>
<reference evidence="2 3" key="1">
    <citation type="submission" date="2019-06" db="EMBL/GenBank/DDBJ databases">
        <title>Description of Kitasatospora acidophila sp. nov. isolated from pine grove soil, and reclassification of Streptomyces novaecaesareae to Kitasatospora novaeceasareae comb. nov.</title>
        <authorList>
            <person name="Kim M.J."/>
        </authorList>
    </citation>
    <scope>NUCLEOTIDE SEQUENCE [LARGE SCALE GENOMIC DNA]</scope>
    <source>
        <strain evidence="2 3">MMS16-CNU292</strain>
    </source>
</reference>
<dbReference type="SUPFAM" id="SSF51445">
    <property type="entry name" value="(Trans)glycosidases"/>
    <property type="match status" value="1"/>
</dbReference>
<dbReference type="OrthoDB" id="9761577at2"/>
<evidence type="ECO:0000259" key="1">
    <source>
        <dbReference type="SMART" id="SM00642"/>
    </source>
</evidence>
<feature type="domain" description="Glycosyl hydrolase family 13 catalytic" evidence="1">
    <location>
        <begin position="5"/>
        <end position="662"/>
    </location>
</feature>
<dbReference type="InterPro" id="IPR006047">
    <property type="entry name" value="GH13_cat_dom"/>
</dbReference>
<dbReference type="Pfam" id="PF00128">
    <property type="entry name" value="Alpha-amylase"/>
    <property type="match status" value="1"/>
</dbReference>
<dbReference type="Gene3D" id="1.10.10.470">
    <property type="entry name" value="Maltooligosyl trehalose synthase, domain 4"/>
    <property type="match status" value="1"/>
</dbReference>
<protein>
    <submittedName>
        <fullName evidence="2">Malto-oligosyltrehalose synthase</fullName>
    </submittedName>
</protein>
<evidence type="ECO:0000313" key="3">
    <source>
        <dbReference type="Proteomes" id="UP000319103"/>
    </source>
</evidence>
<dbReference type="GO" id="GO:0047470">
    <property type="term" value="F:(1,4)-alpha-D-glucan 1-alpha-D-glucosylmutase activity"/>
    <property type="evidence" value="ECO:0007669"/>
    <property type="project" value="TreeGrafter"/>
</dbReference>
<dbReference type="AlphaFoldDB" id="A0A540WF77"/>
<sequence>MSPPTASYRLQLQPSFTLADAAAAVPYLAGLGVSHLHLSPLLEAAPGSTHGYDTVDHTRISEQLGGERALRALAATARQHGLKLIADIVPNHMAVPVPESLNSPLWHVLRHGPRSPYARWFDIDWAAHNGRILLPVLGDRLGAVLDQLKVDGDTLRYYDHVFPLRPGTEHLPLTELLNRQHYRLAWWKLADSQLNYRRFFTINTLIALRVEDPEVFQATHAVLLRLHSEGVIDGFRVDHPDGLADPRGYLARLAEGSNGAYTVVEKILSGLEHLPPDWACAGTTGYDALRHIDGVLTDRAGVARLAERYAQYTDVHTNAAEAARLGRAEMTVAHGELAAEINRLVRLAERIGTEEPELADHTPLAVRTALCDLFTHYTVYRPYPFPAERTITVPETTKQFVELLTQGHLGSSPAKDEFRTRFAQTASAVAAKGVEDTAFYRYHPLLSLNEVGGDPAHPGLDPADFHCWAKWMEQHWPHTMTVLSTHDTKRSADARCRLAVLSELPDRWAAECAAWSELAGGLPDRNAEWLLWQTLVAAWPIEPDRLVGVLLKSLREAKQATNWRSPEGDYEAAVTGYARAVLASPELVSRIGEFVALLEPYAQSNSLSAALLHLTMPGVPDLYQGSELPLHTLVDPDNRAPVVFDRPESELSEFDRRKLALTRMALHLPRPLGPYRPVEADPHLVVYQRGSNLTIVAPRLPYTLAQRATPVTLDLPGQWRDLLTDRQFTGEVTAAALLIQE</sequence>
<accession>A0A540WF77</accession>
<dbReference type="EMBL" id="VIGB01000003">
    <property type="protein sequence ID" value="TQF07686.1"/>
    <property type="molecule type" value="Genomic_DNA"/>
</dbReference>
<comment type="caution">
    <text evidence="2">The sequence shown here is derived from an EMBL/GenBank/DDBJ whole genome shotgun (WGS) entry which is preliminary data.</text>
</comment>
<dbReference type="Gene3D" id="3.30.1590.10">
    <property type="entry name" value="Maltooligosyl trehalose synthase, domain 2"/>
    <property type="match status" value="1"/>
</dbReference>
<dbReference type="SMART" id="SM00642">
    <property type="entry name" value="Aamy"/>
    <property type="match status" value="1"/>
</dbReference>
<organism evidence="2 3">
    <name type="scientific">Kitasatospora acidiphila</name>
    <dbReference type="NCBI Taxonomy" id="2567942"/>
    <lineage>
        <taxon>Bacteria</taxon>
        <taxon>Bacillati</taxon>
        <taxon>Actinomycetota</taxon>
        <taxon>Actinomycetes</taxon>
        <taxon>Kitasatosporales</taxon>
        <taxon>Streptomycetaceae</taxon>
        <taxon>Kitasatospora</taxon>
    </lineage>
</organism>
<dbReference type="PANTHER" id="PTHR10357">
    <property type="entry name" value="ALPHA-AMYLASE FAMILY MEMBER"/>
    <property type="match status" value="1"/>
</dbReference>
<keyword evidence="3" id="KW-1185">Reference proteome</keyword>
<gene>
    <name evidence="2" type="primary">treY</name>
    <name evidence="2" type="ORF">E6W39_31400</name>
</gene>
<dbReference type="Gene3D" id="1.10.150.200">
    <property type="entry name" value="Maltooligosyl trehalose synthase, domain 3"/>
    <property type="match status" value="1"/>
</dbReference>
<dbReference type="PANTHER" id="PTHR10357:SF216">
    <property type="entry name" value="MALTOOLIGOSYL TREHALOSE SYNTHASE-RELATED"/>
    <property type="match status" value="1"/>
</dbReference>
<dbReference type="InterPro" id="IPR013797">
    <property type="entry name" value="Maltooligo_trehalose_synth_4"/>
</dbReference>
<dbReference type="NCBIfam" id="TIGR02401">
    <property type="entry name" value="trehalose_TreY"/>
    <property type="match status" value="1"/>
</dbReference>
<dbReference type="Gene3D" id="3.20.20.80">
    <property type="entry name" value="Glycosidases"/>
    <property type="match status" value="1"/>
</dbReference>
<evidence type="ECO:0000313" key="2">
    <source>
        <dbReference type="EMBL" id="TQF07686.1"/>
    </source>
</evidence>
<dbReference type="Proteomes" id="UP000319103">
    <property type="component" value="Unassembled WGS sequence"/>
</dbReference>
<name>A0A540WF77_9ACTN</name>
<proteinExistence type="predicted"/>
<dbReference type="GO" id="GO:0005992">
    <property type="term" value="P:trehalose biosynthetic process"/>
    <property type="evidence" value="ECO:0007669"/>
    <property type="project" value="TreeGrafter"/>
</dbReference>